<dbReference type="eggNOG" id="ENOG502TC0S">
    <property type="taxonomic scope" value="Eukaryota"/>
</dbReference>
<dbReference type="Proteomes" id="UP000002035">
    <property type="component" value="Unassembled WGS sequence"/>
</dbReference>
<reference evidence="3" key="1">
    <citation type="journal article" date="2012" name="MBio">
        <title>Comparative genome analysis of Trichophyton rubrum and related dermatophytes reveals candidate genes involved in infection.</title>
        <authorList>
            <person name="Martinez D.A."/>
            <person name="Oliver B.G."/>
            <person name="Graeser Y."/>
            <person name="Goldberg J.M."/>
            <person name="Li W."/>
            <person name="Martinez-Rossi N.M."/>
            <person name="Monod M."/>
            <person name="Shelest E."/>
            <person name="Barton R.C."/>
            <person name="Birch E."/>
            <person name="Brakhage A.A."/>
            <person name="Chen Z."/>
            <person name="Gurr S.J."/>
            <person name="Heiman D."/>
            <person name="Heitman J."/>
            <person name="Kosti I."/>
            <person name="Rossi A."/>
            <person name="Saif S."/>
            <person name="Samalova M."/>
            <person name="Saunders C.W."/>
            <person name="Shea T."/>
            <person name="Summerbell R.C."/>
            <person name="Xu J."/>
            <person name="Young S."/>
            <person name="Zeng Q."/>
            <person name="Birren B.W."/>
            <person name="Cuomo C.A."/>
            <person name="White T.C."/>
        </authorList>
    </citation>
    <scope>NUCLEOTIDE SEQUENCE [LARGE SCALE GENOMIC DNA]</scope>
    <source>
        <strain evidence="3">ATCC MYA-4605 / CBS 113480</strain>
    </source>
</reference>
<feature type="compositionally biased region" description="Low complexity" evidence="1">
    <location>
        <begin position="121"/>
        <end position="130"/>
    </location>
</feature>
<dbReference type="VEuPathDB" id="FungiDB:MCYG_06499"/>
<evidence type="ECO:0000256" key="1">
    <source>
        <dbReference type="SAM" id="MobiDB-lite"/>
    </source>
</evidence>
<dbReference type="GeneID" id="9222307"/>
<dbReference type="OrthoDB" id="4172854at2759"/>
<sequence length="235" mass="26162">MPIFIERRGSPSHGFRKRVLLSSKGVTQVLYDDMSAYGPYSDPEDMSDLDDVVNLSDYHPDPIRASQSSRVRIRISVSPQGRGSQSPNIHQRMGRSEMGYDMYEDNIMPGLRRKRSPSPTPSMTSTSSTEETIRPTRKKVNVMKPLRKFREIVPVVHVPEFKGKAAKPRSFREMSPKCKGDPIIITPKTGAATGVKKDTTASPTNDKTKKVRFAPKTDGRDDPSSPLSGTAKRLS</sequence>
<dbReference type="EMBL" id="DS995706">
    <property type="protein sequence ID" value="EEQ33680.1"/>
    <property type="molecule type" value="Genomic_DNA"/>
</dbReference>
<accession>C5FUU6</accession>
<gene>
    <name evidence="2" type="ORF">MCYG_06499</name>
</gene>
<evidence type="ECO:0000313" key="3">
    <source>
        <dbReference type="Proteomes" id="UP000002035"/>
    </source>
</evidence>
<protein>
    <submittedName>
        <fullName evidence="2">Uncharacterized protein</fullName>
    </submittedName>
</protein>
<dbReference type="HOGENOM" id="CLU_1086622_0_0_1"/>
<name>C5FUU6_ARTOC</name>
<dbReference type="AlphaFoldDB" id="C5FUU6"/>
<organism evidence="2 3">
    <name type="scientific">Arthroderma otae (strain ATCC MYA-4605 / CBS 113480)</name>
    <name type="common">Microsporum canis</name>
    <dbReference type="NCBI Taxonomy" id="554155"/>
    <lineage>
        <taxon>Eukaryota</taxon>
        <taxon>Fungi</taxon>
        <taxon>Dikarya</taxon>
        <taxon>Ascomycota</taxon>
        <taxon>Pezizomycotina</taxon>
        <taxon>Eurotiomycetes</taxon>
        <taxon>Eurotiomycetidae</taxon>
        <taxon>Onygenales</taxon>
        <taxon>Arthrodermataceae</taxon>
        <taxon>Microsporum</taxon>
    </lineage>
</organism>
<keyword evidence="3" id="KW-1185">Reference proteome</keyword>
<proteinExistence type="predicted"/>
<dbReference type="OMA" id="MGRSEMG"/>
<feature type="region of interest" description="Disordered" evidence="1">
    <location>
        <begin position="165"/>
        <end position="235"/>
    </location>
</feature>
<evidence type="ECO:0000313" key="2">
    <source>
        <dbReference type="EMBL" id="EEQ33680.1"/>
    </source>
</evidence>
<feature type="region of interest" description="Disordered" evidence="1">
    <location>
        <begin position="110"/>
        <end position="139"/>
    </location>
</feature>
<feature type="compositionally biased region" description="Basic and acidic residues" evidence="1">
    <location>
        <begin position="170"/>
        <end position="180"/>
    </location>
</feature>
<dbReference type="RefSeq" id="XP_002844535.1">
    <property type="nucleotide sequence ID" value="XM_002844489.1"/>
</dbReference>